<feature type="domain" description="EamA" evidence="7">
    <location>
        <begin position="158"/>
        <end position="313"/>
    </location>
</feature>
<feature type="transmembrane region" description="Helical" evidence="6">
    <location>
        <begin position="191"/>
        <end position="211"/>
    </location>
</feature>
<dbReference type="eggNOG" id="COG0697">
    <property type="taxonomic scope" value="Bacteria"/>
</dbReference>
<comment type="caution">
    <text evidence="8">The sequence shown here is derived from an EMBL/GenBank/DDBJ whole genome shotgun (WGS) entry which is preliminary data.</text>
</comment>
<evidence type="ECO:0000256" key="6">
    <source>
        <dbReference type="SAM" id="Phobius"/>
    </source>
</evidence>
<dbReference type="InterPro" id="IPR050638">
    <property type="entry name" value="AA-Vitamin_Transporters"/>
</dbReference>
<dbReference type="PANTHER" id="PTHR32322:SF2">
    <property type="entry name" value="EAMA DOMAIN-CONTAINING PROTEIN"/>
    <property type="match status" value="1"/>
</dbReference>
<dbReference type="PANTHER" id="PTHR32322">
    <property type="entry name" value="INNER MEMBRANE TRANSPORTER"/>
    <property type="match status" value="1"/>
</dbReference>
<dbReference type="InterPro" id="IPR037185">
    <property type="entry name" value="EmrE-like"/>
</dbReference>
<gene>
    <name evidence="8" type="ORF">BMF97_13260</name>
</gene>
<feature type="transmembrane region" description="Helical" evidence="6">
    <location>
        <begin position="78"/>
        <end position="95"/>
    </location>
</feature>
<feature type="transmembrane region" description="Helical" evidence="6">
    <location>
        <begin position="37"/>
        <end position="58"/>
    </location>
</feature>
<dbReference type="RefSeq" id="WP_016199410.1">
    <property type="nucleotide sequence ID" value="NZ_CP014338.1"/>
</dbReference>
<comment type="similarity">
    <text evidence="2">Belongs to the EamA transporter family.</text>
</comment>
<feature type="transmembrane region" description="Helical" evidence="6">
    <location>
        <begin position="101"/>
        <end position="122"/>
    </location>
</feature>
<evidence type="ECO:0000313" key="8">
    <source>
        <dbReference type="EMBL" id="OOH94316.1"/>
    </source>
</evidence>
<reference evidence="8 9" key="1">
    <citation type="submission" date="2016-11" db="EMBL/GenBank/DDBJ databases">
        <title>Genome sequence and comparative genomic analysis of clinical strain Elizabethkingia meningoseptica 61421 PRCM.</title>
        <authorList>
            <person name="Wang M."/>
            <person name="Hu S."/>
            <person name="Cao L."/>
            <person name="Jiang T."/>
            <person name="Zhou Y."/>
            <person name="Ming D."/>
        </authorList>
    </citation>
    <scope>NUCLEOTIDE SEQUENCE [LARGE SCALE GENOMIC DNA]</scope>
    <source>
        <strain evidence="8 9">61421 PRCM</strain>
    </source>
</reference>
<dbReference type="KEGG" id="emg:BBD33_10250"/>
<dbReference type="Proteomes" id="UP000188947">
    <property type="component" value="Unassembled WGS sequence"/>
</dbReference>
<keyword evidence="3 6" id="KW-0812">Transmembrane</keyword>
<keyword evidence="9" id="KW-1185">Reference proteome</keyword>
<evidence type="ECO:0000256" key="5">
    <source>
        <dbReference type="ARBA" id="ARBA00023136"/>
    </source>
</evidence>
<evidence type="ECO:0000259" key="7">
    <source>
        <dbReference type="Pfam" id="PF00892"/>
    </source>
</evidence>
<keyword evidence="5 6" id="KW-0472">Membrane</keyword>
<proteinExistence type="inferred from homology"/>
<sequence>MEKKNILKGVLFVGVAASIYGMLATFVKLAYQDGYTTAEVTTSQFAWGIIGLLILNLIQTMTSKKSLPKAEKKDVKKLILAGTSLGGTSLFYYLSVQYINVSIAIVLLMQSVWFSVVVESFLNKKLPTVRKVMATIIVLVGTVLATNLINMEVELDFRGIFWGLLAAASYTLTMFTSNTIATYLPAFRKSLIQLLGGAVIVLIFLFFSQIGPLHFDLLKSFYLNFSDSTEGIRAFDFSILWTYGLFLAIFGTIVPPILFNIGFPNAGLGLGSIVSSLELPVSVTMAYILLKEEVLLIQWAGIALILFAIVLMNLPSRKKGELATSANFH</sequence>
<dbReference type="OrthoDB" id="3180815at2"/>
<accession>A0A1T3EQA1</accession>
<evidence type="ECO:0000256" key="4">
    <source>
        <dbReference type="ARBA" id="ARBA00022989"/>
    </source>
</evidence>
<dbReference type="EMBL" id="MPOG01000014">
    <property type="protein sequence ID" value="OOH94316.1"/>
    <property type="molecule type" value="Genomic_DNA"/>
</dbReference>
<evidence type="ECO:0000313" key="9">
    <source>
        <dbReference type="Proteomes" id="UP000188947"/>
    </source>
</evidence>
<dbReference type="InterPro" id="IPR000620">
    <property type="entry name" value="EamA_dom"/>
</dbReference>
<feature type="transmembrane region" description="Helical" evidence="6">
    <location>
        <begin position="266"/>
        <end position="290"/>
    </location>
</feature>
<feature type="transmembrane region" description="Helical" evidence="6">
    <location>
        <begin position="129"/>
        <end position="149"/>
    </location>
</feature>
<feature type="transmembrane region" description="Helical" evidence="6">
    <location>
        <begin position="161"/>
        <end position="184"/>
    </location>
</feature>
<feature type="domain" description="EamA" evidence="7">
    <location>
        <begin position="8"/>
        <end position="145"/>
    </location>
</feature>
<evidence type="ECO:0000256" key="1">
    <source>
        <dbReference type="ARBA" id="ARBA00004141"/>
    </source>
</evidence>
<dbReference type="GO" id="GO:0016020">
    <property type="term" value="C:membrane"/>
    <property type="evidence" value="ECO:0007669"/>
    <property type="project" value="UniProtKB-SubCell"/>
</dbReference>
<dbReference type="Pfam" id="PF00892">
    <property type="entry name" value="EamA"/>
    <property type="match status" value="2"/>
</dbReference>
<protein>
    <submittedName>
        <fullName evidence="8">EamA family transporter</fullName>
    </submittedName>
</protein>
<feature type="transmembrane region" description="Helical" evidence="6">
    <location>
        <begin position="231"/>
        <end position="254"/>
    </location>
</feature>
<name>A0A1T3EQA1_ELIME</name>
<evidence type="ECO:0000256" key="2">
    <source>
        <dbReference type="ARBA" id="ARBA00007362"/>
    </source>
</evidence>
<evidence type="ECO:0000256" key="3">
    <source>
        <dbReference type="ARBA" id="ARBA00022692"/>
    </source>
</evidence>
<dbReference type="GeneID" id="48542599"/>
<comment type="subcellular location">
    <subcellularLocation>
        <location evidence="1">Membrane</location>
        <topology evidence="1">Multi-pass membrane protein</topology>
    </subcellularLocation>
</comment>
<feature type="transmembrane region" description="Helical" evidence="6">
    <location>
        <begin position="296"/>
        <end position="314"/>
    </location>
</feature>
<dbReference type="STRING" id="238.BBD35_12580"/>
<feature type="transmembrane region" description="Helical" evidence="6">
    <location>
        <begin position="9"/>
        <end position="31"/>
    </location>
</feature>
<dbReference type="AlphaFoldDB" id="A0A1T3EQA1"/>
<dbReference type="SUPFAM" id="SSF103481">
    <property type="entry name" value="Multidrug resistance efflux transporter EmrE"/>
    <property type="match status" value="2"/>
</dbReference>
<organism evidence="8 9">
    <name type="scientific">Elizabethkingia meningoseptica</name>
    <name type="common">Chryseobacterium meningosepticum</name>
    <dbReference type="NCBI Taxonomy" id="238"/>
    <lineage>
        <taxon>Bacteria</taxon>
        <taxon>Pseudomonadati</taxon>
        <taxon>Bacteroidota</taxon>
        <taxon>Flavobacteriia</taxon>
        <taxon>Flavobacteriales</taxon>
        <taxon>Weeksellaceae</taxon>
        <taxon>Elizabethkingia</taxon>
    </lineage>
</organism>
<keyword evidence="4 6" id="KW-1133">Transmembrane helix</keyword>